<name>W1XYK6_9ZZZZ</name>
<comment type="caution">
    <text evidence="2">The sequence shown here is derived from an EMBL/GenBank/DDBJ whole genome shotgun (WGS) entry which is preliminary data.</text>
</comment>
<feature type="non-terminal residue" evidence="2">
    <location>
        <position position="1"/>
    </location>
</feature>
<dbReference type="NCBIfam" id="NF040535">
    <property type="entry name" value="LiaF_C_term"/>
    <property type="match status" value="1"/>
</dbReference>
<reference evidence="2" key="1">
    <citation type="submission" date="2013-12" db="EMBL/GenBank/DDBJ databases">
        <title>A Varibaculum cambriense genome reconstructed from a premature infant gut community with otherwise low bacterial novelty that shifts toward anaerobic metabolism during the third week of life.</title>
        <authorList>
            <person name="Brown C.T."/>
            <person name="Sharon I."/>
            <person name="Thomas B.C."/>
            <person name="Castelle C.J."/>
            <person name="Morowitz M.J."/>
            <person name="Banfield J.F."/>
        </authorList>
    </citation>
    <scope>NUCLEOTIDE SEQUENCE</scope>
</reference>
<proteinExistence type="predicted"/>
<dbReference type="AlphaFoldDB" id="W1XYK6"/>
<accession>W1XYK6</accession>
<dbReference type="InterPro" id="IPR024425">
    <property type="entry name" value="LiaF-like_C"/>
</dbReference>
<dbReference type="InterPro" id="IPR047793">
    <property type="entry name" value="LiaF_C"/>
</dbReference>
<organism evidence="2">
    <name type="scientific">human gut metagenome</name>
    <dbReference type="NCBI Taxonomy" id="408170"/>
    <lineage>
        <taxon>unclassified sequences</taxon>
        <taxon>metagenomes</taxon>
        <taxon>organismal metagenomes</taxon>
    </lineage>
</organism>
<evidence type="ECO:0000259" key="1">
    <source>
        <dbReference type="Pfam" id="PF09922"/>
    </source>
</evidence>
<dbReference type="Pfam" id="PF09922">
    <property type="entry name" value="LiaF-like_C"/>
    <property type="match status" value="1"/>
</dbReference>
<sequence length="122" mass="14113">YPYIYKENGVTNLIFDDAVEQNVKKNQWLGNLHHFGSSDTCRFDDINLFRLMGKDTIHLEQVIITNHDNVIILRKFFGNTKIIVPVDVAVSLKVNNLYGELQFLDQPVYELRNESISLTTPD</sequence>
<dbReference type="EMBL" id="AZMM01011619">
    <property type="protein sequence ID" value="ETJ33944.1"/>
    <property type="molecule type" value="Genomic_DNA"/>
</dbReference>
<evidence type="ECO:0000313" key="2">
    <source>
        <dbReference type="EMBL" id="ETJ33944.1"/>
    </source>
</evidence>
<feature type="non-terminal residue" evidence="2">
    <location>
        <position position="122"/>
    </location>
</feature>
<gene>
    <name evidence="2" type="ORF">Q604_UNBC11619G0001</name>
</gene>
<feature type="domain" description="Cell wall-active antibiotics response LiaF-like C-terminal" evidence="1">
    <location>
        <begin position="28"/>
        <end position="121"/>
    </location>
</feature>
<protein>
    <recommendedName>
        <fullName evidence="1">Cell wall-active antibiotics response LiaF-like C-terminal domain-containing protein</fullName>
    </recommendedName>
</protein>